<name>E9HA93_DAPPU</name>
<dbReference type="AlphaFoldDB" id="E9HA93"/>
<gene>
    <name evidence="1" type="ORF">DAPPUDRAFT_308914</name>
</gene>
<dbReference type="EMBL" id="GL732611">
    <property type="protein sequence ID" value="EFX71337.1"/>
    <property type="molecule type" value="Genomic_DNA"/>
</dbReference>
<protein>
    <submittedName>
        <fullName evidence="1">Uncharacterized protein</fullName>
    </submittedName>
</protein>
<sequence>MPGCISQAGVKKKPFQTHVEEGKGHWLRASAYQLVAIKSAILRQTGREKRGLSVAVQAFPSQHMFVTELGTTNFALSRRFQQHLTSVYLTRLE</sequence>
<dbReference type="InParanoid" id="E9HA93"/>
<evidence type="ECO:0000313" key="2">
    <source>
        <dbReference type="Proteomes" id="UP000000305"/>
    </source>
</evidence>
<dbReference type="KEGG" id="dpx:DAPPUDRAFT_308914"/>
<accession>E9HA93</accession>
<evidence type="ECO:0000313" key="1">
    <source>
        <dbReference type="EMBL" id="EFX71337.1"/>
    </source>
</evidence>
<proteinExistence type="predicted"/>
<reference evidence="1 2" key="1">
    <citation type="journal article" date="2011" name="Science">
        <title>The ecoresponsive genome of Daphnia pulex.</title>
        <authorList>
            <person name="Colbourne J.K."/>
            <person name="Pfrender M.E."/>
            <person name="Gilbert D."/>
            <person name="Thomas W.K."/>
            <person name="Tucker A."/>
            <person name="Oakley T.H."/>
            <person name="Tokishita S."/>
            <person name="Aerts A."/>
            <person name="Arnold G.J."/>
            <person name="Basu M.K."/>
            <person name="Bauer D.J."/>
            <person name="Caceres C.E."/>
            <person name="Carmel L."/>
            <person name="Casola C."/>
            <person name="Choi J.H."/>
            <person name="Detter J.C."/>
            <person name="Dong Q."/>
            <person name="Dusheyko S."/>
            <person name="Eads B.D."/>
            <person name="Frohlich T."/>
            <person name="Geiler-Samerotte K.A."/>
            <person name="Gerlach D."/>
            <person name="Hatcher P."/>
            <person name="Jogdeo S."/>
            <person name="Krijgsveld J."/>
            <person name="Kriventseva E.V."/>
            <person name="Kultz D."/>
            <person name="Laforsch C."/>
            <person name="Lindquist E."/>
            <person name="Lopez J."/>
            <person name="Manak J.R."/>
            <person name="Muller J."/>
            <person name="Pangilinan J."/>
            <person name="Patwardhan R.P."/>
            <person name="Pitluck S."/>
            <person name="Pritham E.J."/>
            <person name="Rechtsteiner A."/>
            <person name="Rho M."/>
            <person name="Rogozin I.B."/>
            <person name="Sakarya O."/>
            <person name="Salamov A."/>
            <person name="Schaack S."/>
            <person name="Shapiro H."/>
            <person name="Shiga Y."/>
            <person name="Skalitzky C."/>
            <person name="Smith Z."/>
            <person name="Souvorov A."/>
            <person name="Sung W."/>
            <person name="Tang Z."/>
            <person name="Tsuchiya D."/>
            <person name="Tu H."/>
            <person name="Vos H."/>
            <person name="Wang M."/>
            <person name="Wolf Y.I."/>
            <person name="Yamagata H."/>
            <person name="Yamada T."/>
            <person name="Ye Y."/>
            <person name="Shaw J.R."/>
            <person name="Andrews J."/>
            <person name="Crease T.J."/>
            <person name="Tang H."/>
            <person name="Lucas S.M."/>
            <person name="Robertson H.M."/>
            <person name="Bork P."/>
            <person name="Koonin E.V."/>
            <person name="Zdobnov E.M."/>
            <person name="Grigoriev I.V."/>
            <person name="Lynch M."/>
            <person name="Boore J.L."/>
        </authorList>
    </citation>
    <scope>NUCLEOTIDE SEQUENCE [LARGE SCALE GENOMIC DNA]</scope>
</reference>
<dbReference type="HOGENOM" id="CLU_2401899_0_0_1"/>
<organism evidence="1 2">
    <name type="scientific">Daphnia pulex</name>
    <name type="common">Water flea</name>
    <dbReference type="NCBI Taxonomy" id="6669"/>
    <lineage>
        <taxon>Eukaryota</taxon>
        <taxon>Metazoa</taxon>
        <taxon>Ecdysozoa</taxon>
        <taxon>Arthropoda</taxon>
        <taxon>Crustacea</taxon>
        <taxon>Branchiopoda</taxon>
        <taxon>Diplostraca</taxon>
        <taxon>Cladocera</taxon>
        <taxon>Anomopoda</taxon>
        <taxon>Daphniidae</taxon>
        <taxon>Daphnia</taxon>
    </lineage>
</organism>
<keyword evidence="2" id="KW-1185">Reference proteome</keyword>
<dbReference type="Proteomes" id="UP000000305">
    <property type="component" value="Unassembled WGS sequence"/>
</dbReference>